<dbReference type="OrthoDB" id="124631at2157"/>
<organism evidence="2 3">
    <name type="scientific">Methanolobus halotolerans</name>
    <dbReference type="NCBI Taxonomy" id="2052935"/>
    <lineage>
        <taxon>Archaea</taxon>
        <taxon>Methanobacteriati</taxon>
        <taxon>Methanobacteriota</taxon>
        <taxon>Stenosarchaea group</taxon>
        <taxon>Methanomicrobia</taxon>
        <taxon>Methanosarcinales</taxon>
        <taxon>Methanosarcinaceae</taxon>
        <taxon>Methanolobus</taxon>
    </lineage>
</organism>
<evidence type="ECO:0000256" key="1">
    <source>
        <dbReference type="SAM" id="Phobius"/>
    </source>
</evidence>
<gene>
    <name evidence="2" type="ORF">CUN85_02760</name>
</gene>
<evidence type="ECO:0000313" key="3">
    <source>
        <dbReference type="Proteomes" id="UP000297295"/>
    </source>
</evidence>
<keyword evidence="1" id="KW-0812">Transmembrane</keyword>
<keyword evidence="3" id="KW-1185">Reference proteome</keyword>
<dbReference type="EMBL" id="PGGK01000002">
    <property type="protein sequence ID" value="TGC11085.1"/>
    <property type="molecule type" value="Genomic_DNA"/>
</dbReference>
<name>A0A4E0Q1W1_9EURY</name>
<dbReference type="Proteomes" id="UP000297295">
    <property type="component" value="Unassembled WGS sequence"/>
</dbReference>
<sequence length="603" mass="64420">MGSERLATSIIISLLIVFMVSIAGAELSDPLGDFSSPDISSLDVSTDGNNLYIDVLCAEDVTDYSFYGAVFIDTDQDSRTGYVENGADYVYQFSYMSIIYAEPMITTTLNDDAIGTGSMQVWGNTISITLPLEMLGNDDGSADVFVAVHDQMVKALYFDRAPDYGVIDTGTGEVKLPVSASSNVLISDTIGDGAAADIENVEATVGSGVLELVISYAGNVEPGAYSYGEDITGWVYVDIDQQLATGFTNTEQVPPTFGADYVIEYTAGSLTGMDAGIRMINADSELAKEGYSDTTTMSLGVPYNDGMYRVSGNKVYLTIPLTLLGNDDGGMYLVVDSFTIYDPLGGHMESIPDNGKGAIDTSDGSVKSLLSYGNDRNTFMDPSSDSTGFGQDGDEIVSVETGFAEDKMLMAITYSSLSLDDGAITTISFDTDQDGREDYSLAYSLMYGKLAATMMGYYDGEYRVKEVSHLVTMQGDKMHLSIPAVFLGNDDGNMNIAVETALVVYGANIPQTDMTKEWLSGDDVKTGVGQVHLSPDKFSRTLYDRAPGSGYYTVAGSNNFLSAIESAEMAPQGQDGQAPGFSVVIGVISLLTCSLILSSRRKQ</sequence>
<dbReference type="RefSeq" id="WP_135388749.1">
    <property type="nucleotide sequence ID" value="NZ_PGGK01000002.1"/>
</dbReference>
<protein>
    <submittedName>
        <fullName evidence="2">Uncharacterized protein</fullName>
    </submittedName>
</protein>
<evidence type="ECO:0000313" key="2">
    <source>
        <dbReference type="EMBL" id="TGC11085.1"/>
    </source>
</evidence>
<dbReference type="AlphaFoldDB" id="A0A4E0Q1W1"/>
<feature type="transmembrane region" description="Helical" evidence="1">
    <location>
        <begin position="578"/>
        <end position="597"/>
    </location>
</feature>
<proteinExistence type="predicted"/>
<keyword evidence="1" id="KW-1133">Transmembrane helix</keyword>
<keyword evidence="1" id="KW-0472">Membrane</keyword>
<comment type="caution">
    <text evidence="2">The sequence shown here is derived from an EMBL/GenBank/DDBJ whole genome shotgun (WGS) entry which is preliminary data.</text>
</comment>
<accession>A0A4E0Q1W1</accession>
<reference evidence="2 3" key="1">
    <citation type="submission" date="2017-11" db="EMBL/GenBank/DDBJ databases">
        <title>Isolation and Characterization of Methanogenic Archaea from Saline Meromictic Lake at Siberia.</title>
        <authorList>
            <person name="Shen Y."/>
            <person name="Huang H.-H."/>
            <person name="Lai M.-C."/>
            <person name="Chen S.-C."/>
        </authorList>
    </citation>
    <scope>NUCLEOTIDE SEQUENCE [LARGE SCALE GENOMIC DNA]</scope>
    <source>
        <strain evidence="2 3">SY-01</strain>
    </source>
</reference>